<organism evidence="2 3">
    <name type="scientific">Trichinella spiralis</name>
    <name type="common">Trichina worm</name>
    <dbReference type="NCBI Taxonomy" id="6334"/>
    <lineage>
        <taxon>Eukaryota</taxon>
        <taxon>Metazoa</taxon>
        <taxon>Ecdysozoa</taxon>
        <taxon>Nematoda</taxon>
        <taxon>Enoplea</taxon>
        <taxon>Dorylaimia</taxon>
        <taxon>Trichinellida</taxon>
        <taxon>Trichinellidae</taxon>
        <taxon>Trichinella</taxon>
    </lineage>
</organism>
<dbReference type="Proteomes" id="UP000054776">
    <property type="component" value="Unassembled WGS sequence"/>
</dbReference>
<dbReference type="InParanoid" id="A0A0V1BCC1"/>
<evidence type="ECO:0000256" key="1">
    <source>
        <dbReference type="SAM" id="Phobius"/>
    </source>
</evidence>
<keyword evidence="1" id="KW-1133">Transmembrane helix</keyword>
<evidence type="ECO:0000313" key="2">
    <source>
        <dbReference type="EMBL" id="KRY34676.1"/>
    </source>
</evidence>
<feature type="transmembrane region" description="Helical" evidence="1">
    <location>
        <begin position="20"/>
        <end position="37"/>
    </location>
</feature>
<protein>
    <submittedName>
        <fullName evidence="2">Uncharacterized protein</fullName>
    </submittedName>
</protein>
<dbReference type="EMBL" id="JYDH01000063">
    <property type="protein sequence ID" value="KRY34676.1"/>
    <property type="molecule type" value="Genomic_DNA"/>
</dbReference>
<keyword evidence="3" id="KW-1185">Reference proteome</keyword>
<keyword evidence="1" id="KW-0472">Membrane</keyword>
<proteinExistence type="predicted"/>
<accession>A0A0V1BCC1</accession>
<sequence>MLNEAPADGVPQLSWLSERLLVLVNSLFVAWLFLTLLRVKQAAVELLAADAYLVDFATFCHHRVVRKRASFVDCWKASCGCKVVSTRCNNLTNKF</sequence>
<reference evidence="2 3" key="1">
    <citation type="submission" date="2015-01" db="EMBL/GenBank/DDBJ databases">
        <title>Evolution of Trichinella species and genotypes.</title>
        <authorList>
            <person name="Korhonen P.K."/>
            <person name="Edoardo P."/>
            <person name="Giuseppe L.R."/>
            <person name="Gasser R.B."/>
        </authorList>
    </citation>
    <scope>NUCLEOTIDE SEQUENCE [LARGE SCALE GENOMIC DNA]</scope>
    <source>
        <strain evidence="2">ISS3</strain>
    </source>
</reference>
<gene>
    <name evidence="2" type="ORF">T01_6894</name>
</gene>
<dbReference type="AlphaFoldDB" id="A0A0V1BCC1"/>
<keyword evidence="1" id="KW-0812">Transmembrane</keyword>
<comment type="caution">
    <text evidence="2">The sequence shown here is derived from an EMBL/GenBank/DDBJ whole genome shotgun (WGS) entry which is preliminary data.</text>
</comment>
<evidence type="ECO:0000313" key="3">
    <source>
        <dbReference type="Proteomes" id="UP000054776"/>
    </source>
</evidence>
<name>A0A0V1BCC1_TRISP</name>